<dbReference type="Proteomes" id="UP000037247">
    <property type="component" value="Unassembled WGS sequence"/>
</dbReference>
<feature type="compositionally biased region" description="Low complexity" evidence="1">
    <location>
        <begin position="174"/>
        <end position="192"/>
    </location>
</feature>
<gene>
    <name evidence="2" type="ORF">ABW18_13170</name>
</gene>
<protein>
    <submittedName>
        <fullName evidence="2">Uncharacterized protein</fullName>
    </submittedName>
</protein>
<reference evidence="2 3" key="1">
    <citation type="submission" date="2015-05" db="EMBL/GenBank/DDBJ databases">
        <title>Draft genome sequence of the bacterium Gordonia jacobaea a new member of the Gordonia genus.</title>
        <authorList>
            <person name="Jimenez-Galisteo G."/>
            <person name="Dominguez A."/>
            <person name="Munoz E."/>
            <person name="Vinas M."/>
        </authorList>
    </citation>
    <scope>NUCLEOTIDE SEQUENCE [LARGE SCALE GENOMIC DNA]</scope>
    <source>
        <strain evidence="3">mv1</strain>
    </source>
</reference>
<keyword evidence="3" id="KW-1185">Reference proteome</keyword>
<dbReference type="EMBL" id="LDTZ01000017">
    <property type="protein sequence ID" value="KNA91217.1"/>
    <property type="molecule type" value="Genomic_DNA"/>
</dbReference>
<sequence length="292" mass="30531">MDGQGCWSTVVCSAEERRALGLSGSSEWLLQCRLAAGHAGNHATDASARPRSDRRLWLEWNDFDDRAQSLIERNPCPVPSPEGARCVFFNGHGGPHFYARSNGHAPSPRPGSGGPRRAPGGDAREPVGAPDQPQRSGPSTGDLPIAAGNAGSHRLDDPRGSSLREAPPAQHPVSSHSGSGQSGSGQSAAAHAYRGGRRSTNAEPPSTPVYQANRHQALDVAGQRSVEQPQPLSPQPPSTQPPSPRPPTPQRVDPLQGGHPTSGAQPDPVSDALHEVAAALSKLADALHHARS</sequence>
<evidence type="ECO:0000313" key="2">
    <source>
        <dbReference type="EMBL" id="KNA91217.1"/>
    </source>
</evidence>
<organism evidence="2 3">
    <name type="scientific">Gordonia jacobaea</name>
    <dbReference type="NCBI Taxonomy" id="122202"/>
    <lineage>
        <taxon>Bacteria</taxon>
        <taxon>Bacillati</taxon>
        <taxon>Actinomycetota</taxon>
        <taxon>Actinomycetes</taxon>
        <taxon>Mycobacteriales</taxon>
        <taxon>Gordoniaceae</taxon>
        <taxon>Gordonia</taxon>
    </lineage>
</organism>
<evidence type="ECO:0000313" key="3">
    <source>
        <dbReference type="Proteomes" id="UP000037247"/>
    </source>
</evidence>
<accession>A0ABR5IBY9</accession>
<dbReference type="RefSeq" id="WP_049699388.1">
    <property type="nucleotide sequence ID" value="NZ_JAQDQF010000007.1"/>
</dbReference>
<feature type="compositionally biased region" description="Polar residues" evidence="1">
    <location>
        <begin position="198"/>
        <end position="214"/>
    </location>
</feature>
<comment type="caution">
    <text evidence="2">The sequence shown here is derived from an EMBL/GenBank/DDBJ whole genome shotgun (WGS) entry which is preliminary data.</text>
</comment>
<evidence type="ECO:0000256" key="1">
    <source>
        <dbReference type="SAM" id="MobiDB-lite"/>
    </source>
</evidence>
<proteinExistence type="predicted"/>
<name>A0ABR5IBY9_9ACTN</name>
<feature type="compositionally biased region" description="Pro residues" evidence="1">
    <location>
        <begin position="231"/>
        <end position="249"/>
    </location>
</feature>
<feature type="region of interest" description="Disordered" evidence="1">
    <location>
        <begin position="98"/>
        <end position="273"/>
    </location>
</feature>